<keyword evidence="2" id="KW-1185">Reference proteome</keyword>
<proteinExistence type="predicted"/>
<dbReference type="RefSeq" id="WP_190313519.1">
    <property type="nucleotide sequence ID" value="NZ_JACNYL010000002.1"/>
</dbReference>
<sequence>MKKYIIIFIGTFSLFTNCGSKENAEIPINPPGEDKETVDLLWNQGVKKKNYTHMNSHDRGRQPSLCAVSDLSELIPGKPSNVNETYACLEGGSIAATDRSAPSVHLVSINCDGHEYIYDYPNSTRKTGFAFNPKRENPDDPIEFQFVNLASGYTNADSLKYLREVGLVFSNWGKSNTGNWAFKRDFTIGEFDKDIQLKFFAKLDHVNKPNANNNIYITCDLRYVFWNGNQKVRADLVGVLVYENLANPSNPDPVYWKSSSNVGSDPSERWFIRGARTQVPQLTSEWKEITINFNKFIEMLPDPPAGVSYDDAVISGFDLYSSMRGQDVVFSVKDVRLVGYKPTNK</sequence>
<comment type="caution">
    <text evidence="1">The sequence shown here is derived from an EMBL/GenBank/DDBJ whole genome shotgun (WGS) entry which is preliminary data.</text>
</comment>
<evidence type="ECO:0000313" key="1">
    <source>
        <dbReference type="EMBL" id="MBD1421803.1"/>
    </source>
</evidence>
<organism evidence="1 2">
    <name type="scientific">Sphingobacterium chuzhouense</name>
    <dbReference type="NCBI Taxonomy" id="1742264"/>
    <lineage>
        <taxon>Bacteria</taxon>
        <taxon>Pseudomonadati</taxon>
        <taxon>Bacteroidota</taxon>
        <taxon>Sphingobacteriia</taxon>
        <taxon>Sphingobacteriales</taxon>
        <taxon>Sphingobacteriaceae</taxon>
        <taxon>Sphingobacterium</taxon>
    </lineage>
</organism>
<accession>A0ABR7XRM9</accession>
<protein>
    <submittedName>
        <fullName evidence="1">Uncharacterized protein</fullName>
    </submittedName>
</protein>
<name>A0ABR7XRM9_9SPHI</name>
<dbReference type="Proteomes" id="UP000651112">
    <property type="component" value="Unassembled WGS sequence"/>
</dbReference>
<reference evidence="1 2" key="1">
    <citation type="submission" date="2020-08" db="EMBL/GenBank/DDBJ databases">
        <title>Sphingobacterium sp. DN00404 isolated from aquaculture water.</title>
        <authorList>
            <person name="Zhang M."/>
        </authorList>
    </citation>
    <scope>NUCLEOTIDE SEQUENCE [LARGE SCALE GENOMIC DNA]</scope>
    <source>
        <strain evidence="1 2">KCTC 42746</strain>
    </source>
</reference>
<gene>
    <name evidence="1" type="ORF">H8B21_09515</name>
</gene>
<evidence type="ECO:0000313" key="2">
    <source>
        <dbReference type="Proteomes" id="UP000651112"/>
    </source>
</evidence>
<dbReference type="EMBL" id="JACNYL010000002">
    <property type="protein sequence ID" value="MBD1421803.1"/>
    <property type="molecule type" value="Genomic_DNA"/>
</dbReference>